<feature type="coiled-coil region" evidence="9">
    <location>
        <begin position="236"/>
        <end position="277"/>
    </location>
</feature>
<dbReference type="Gene3D" id="3.30.980.10">
    <property type="entry name" value="Threonyl-trna Synthetase, Chain A, domain 2"/>
    <property type="match status" value="1"/>
</dbReference>
<evidence type="ECO:0000256" key="9">
    <source>
        <dbReference type="SAM" id="Coils"/>
    </source>
</evidence>
<keyword evidence="5" id="KW-0067">ATP-binding</keyword>
<dbReference type="SMART" id="SM00863">
    <property type="entry name" value="tRNA_SAD"/>
    <property type="match status" value="1"/>
</dbReference>
<dbReference type="InterPro" id="IPR018164">
    <property type="entry name" value="Ala-tRNA-synth_IIc_N"/>
</dbReference>
<dbReference type="Pfam" id="PF01411">
    <property type="entry name" value="tRNA-synt_2c"/>
    <property type="match status" value="1"/>
</dbReference>
<evidence type="ECO:0000256" key="5">
    <source>
        <dbReference type="ARBA" id="ARBA00022840"/>
    </source>
</evidence>
<dbReference type="AlphaFoldDB" id="A0A2K9BKI4"/>
<evidence type="ECO:0000256" key="1">
    <source>
        <dbReference type="ARBA" id="ARBA00008226"/>
    </source>
</evidence>
<comment type="similarity">
    <text evidence="1">Belongs to the class-II aminoacyl-tRNA synthetase family.</text>
</comment>
<evidence type="ECO:0000256" key="4">
    <source>
        <dbReference type="ARBA" id="ARBA00022741"/>
    </source>
</evidence>
<keyword evidence="9" id="KW-0175">Coiled coil</keyword>
<dbReference type="Gene3D" id="2.40.30.130">
    <property type="match status" value="1"/>
</dbReference>
<evidence type="ECO:0000256" key="7">
    <source>
        <dbReference type="ARBA" id="ARBA00022917"/>
    </source>
</evidence>
<dbReference type="SUPFAM" id="SSF50447">
    <property type="entry name" value="Translation proteins"/>
    <property type="match status" value="1"/>
</dbReference>
<evidence type="ECO:0000313" key="11">
    <source>
        <dbReference type="EMBL" id="AUF83746.1"/>
    </source>
</evidence>
<dbReference type="EMBL" id="CP025257">
    <property type="protein sequence ID" value="AUF83746.1"/>
    <property type="molecule type" value="Genomic_DNA"/>
</dbReference>
<evidence type="ECO:0000313" key="12">
    <source>
        <dbReference type="Proteomes" id="UP000233419"/>
    </source>
</evidence>
<dbReference type="InterPro" id="IPR018163">
    <property type="entry name" value="Thr/Ala-tRNA-synth_IIc_edit"/>
</dbReference>
<accession>A0A2K9BKI4</accession>
<evidence type="ECO:0000256" key="8">
    <source>
        <dbReference type="ARBA" id="ARBA00023146"/>
    </source>
</evidence>
<dbReference type="PROSITE" id="PS50860">
    <property type="entry name" value="AA_TRNA_LIGASE_II_ALA"/>
    <property type="match status" value="1"/>
</dbReference>
<dbReference type="KEGG" id="msyr:CXP39_02965"/>
<dbReference type="GO" id="GO:0005524">
    <property type="term" value="F:ATP binding"/>
    <property type="evidence" value="ECO:0007669"/>
    <property type="project" value="UniProtKB-KW"/>
</dbReference>
<dbReference type="Proteomes" id="UP000233419">
    <property type="component" value="Chromosome"/>
</dbReference>
<dbReference type="Pfam" id="PF07973">
    <property type="entry name" value="tRNA_SAD"/>
    <property type="match status" value="1"/>
</dbReference>
<evidence type="ECO:0000256" key="6">
    <source>
        <dbReference type="ARBA" id="ARBA00022884"/>
    </source>
</evidence>
<feature type="domain" description="Alanyl-transfer RNA synthetases family profile" evidence="10">
    <location>
        <begin position="1"/>
        <end position="247"/>
    </location>
</feature>
<dbReference type="PANTHER" id="PTHR11777">
    <property type="entry name" value="ALANYL-TRNA SYNTHETASE"/>
    <property type="match status" value="1"/>
</dbReference>
<keyword evidence="2" id="KW-0820">tRNA-binding</keyword>
<dbReference type="GO" id="GO:0002161">
    <property type="term" value="F:aminoacyl-tRNA deacylase activity"/>
    <property type="evidence" value="ECO:0007669"/>
    <property type="project" value="TreeGrafter"/>
</dbReference>
<dbReference type="InterPro" id="IPR018165">
    <property type="entry name" value="Ala-tRNA-synth_IIc_core"/>
</dbReference>
<dbReference type="InterPro" id="IPR050058">
    <property type="entry name" value="Ala-tRNA_ligase"/>
</dbReference>
<dbReference type="PANTHER" id="PTHR11777:SF9">
    <property type="entry name" value="ALANINE--TRNA LIGASE, CYTOPLASMIC"/>
    <property type="match status" value="1"/>
</dbReference>
<keyword evidence="4" id="KW-0547">Nucleotide-binding</keyword>
<keyword evidence="7" id="KW-0648">Protein biosynthesis</keyword>
<protein>
    <recommendedName>
        <fullName evidence="10">Alanyl-transfer RNA synthetases family profile domain-containing protein</fullName>
    </recommendedName>
</protein>
<dbReference type="RefSeq" id="WP_027048562.1">
    <property type="nucleotide sequence ID" value="NZ_CP025257.1"/>
</dbReference>
<dbReference type="SUPFAM" id="SSF55186">
    <property type="entry name" value="ThrRS/AlaRS common domain"/>
    <property type="match status" value="1"/>
</dbReference>
<reference evidence="11 12" key="1">
    <citation type="submission" date="2017-12" db="EMBL/GenBank/DDBJ databases">
        <title>Mesoplasma syrphidae YJS, Complete Genome.</title>
        <authorList>
            <person name="Knight T.F."/>
            <person name="Citino T."/>
            <person name="Rubinstein R."/>
            <person name="Neuschaefer Z."/>
        </authorList>
    </citation>
    <scope>NUCLEOTIDE SEQUENCE [LARGE SCALE GENOMIC DNA]</scope>
    <source>
        <strain evidence="11 12">YJS</strain>
    </source>
</reference>
<sequence>MIKNFIGYHHLKAETKVKDYKNTDKFTFLILEQTCFFAESAGQIGDSGILIINGLEYPVLGLVLDNDEVIHKIALVKDIEINVPVVAKIDAAKRKLVSANHSAAHLLFDTLREQFPSSIGKGYFNDENGLRIDMWIEEEMTSNIIEAIQNIVANKIASNSSKEEIITDAQIVQSEYNLDISFGNKELKGELRIVKFGDVSIQLCSGTHVDNTSDIPDFYIYNFESKGNNVYRFYAKTSLEQIEQAIKQTLEQEQEEIKALTDKYEMTKSKMSNLEIESLISAIATKELSKATFFQWKTNLILLKSKIKEHYIQFEKIKRDNYIQKYSEAAFVNIDNINYLEIKDDTMEIKDMNFVADWLMKSNSNALIELVNLNSKIYLCKSNSSKSAIETMKNHASLSIKGGGNEKTAQGKIT</sequence>
<dbReference type="InterPro" id="IPR012947">
    <property type="entry name" value="tRNA_SAD"/>
</dbReference>
<evidence type="ECO:0000259" key="10">
    <source>
        <dbReference type="PROSITE" id="PS50860"/>
    </source>
</evidence>
<gene>
    <name evidence="11" type="ORF">CXP39_02965</name>
</gene>
<dbReference type="OrthoDB" id="9803884at2"/>
<proteinExistence type="inferred from homology"/>
<organism evidence="11 12">
    <name type="scientific">Mesoplasma syrphidae</name>
    <dbReference type="NCBI Taxonomy" id="225999"/>
    <lineage>
        <taxon>Bacteria</taxon>
        <taxon>Bacillati</taxon>
        <taxon>Mycoplasmatota</taxon>
        <taxon>Mollicutes</taxon>
        <taxon>Entomoplasmatales</taxon>
        <taxon>Entomoplasmataceae</taxon>
        <taxon>Mesoplasma</taxon>
    </lineage>
</organism>
<keyword evidence="12" id="KW-1185">Reference proteome</keyword>
<evidence type="ECO:0000256" key="2">
    <source>
        <dbReference type="ARBA" id="ARBA00022555"/>
    </source>
</evidence>
<keyword evidence="3" id="KW-0436">Ligase</keyword>
<dbReference type="GO" id="GO:0004813">
    <property type="term" value="F:alanine-tRNA ligase activity"/>
    <property type="evidence" value="ECO:0007669"/>
    <property type="project" value="InterPro"/>
</dbReference>
<keyword evidence="6" id="KW-0694">RNA-binding</keyword>
<name>A0A2K9BKI4_9MOLU</name>
<dbReference type="GO" id="GO:0000049">
    <property type="term" value="F:tRNA binding"/>
    <property type="evidence" value="ECO:0007669"/>
    <property type="project" value="UniProtKB-KW"/>
</dbReference>
<dbReference type="GO" id="GO:0006419">
    <property type="term" value="P:alanyl-tRNA aminoacylation"/>
    <property type="evidence" value="ECO:0007669"/>
    <property type="project" value="InterPro"/>
</dbReference>
<evidence type="ECO:0000256" key="3">
    <source>
        <dbReference type="ARBA" id="ARBA00022598"/>
    </source>
</evidence>
<keyword evidence="8" id="KW-0030">Aminoacyl-tRNA synthetase</keyword>
<dbReference type="InterPro" id="IPR009000">
    <property type="entry name" value="Transl_B-barrel_sf"/>
</dbReference>